<dbReference type="EMBL" id="JAMDGR010000008">
    <property type="protein sequence ID" value="MDD1149503.1"/>
    <property type="molecule type" value="Genomic_DNA"/>
</dbReference>
<dbReference type="Pfam" id="PF05954">
    <property type="entry name" value="Phage_GPD"/>
    <property type="match status" value="1"/>
</dbReference>
<dbReference type="RefSeq" id="WP_273923187.1">
    <property type="nucleotide sequence ID" value="NZ_JAMDGR010000008.1"/>
</dbReference>
<protein>
    <submittedName>
        <fullName evidence="1">Contractile injection system protein, VgrG/Pvc8 family</fullName>
    </submittedName>
</protein>
<accession>A0ABT5Q5T6</accession>
<name>A0ABT5Q5T6_9PSED</name>
<dbReference type="SUPFAM" id="SSF69279">
    <property type="entry name" value="Phage tail proteins"/>
    <property type="match status" value="1"/>
</dbReference>
<evidence type="ECO:0000313" key="2">
    <source>
        <dbReference type="Proteomes" id="UP001217610"/>
    </source>
</evidence>
<sequence>MRQRDLQFTFSVLTAQVAFEVVEFTLEEALSEPFRLTLELASDNGAIDFGQILDQPALLTIWQGGLQVRHVHGLVSSFTQGKTGFRRTRYHLLVEPQLARLALSSDWRIFQQKTVP</sequence>
<dbReference type="Proteomes" id="UP001217610">
    <property type="component" value="Unassembled WGS sequence"/>
</dbReference>
<proteinExistence type="predicted"/>
<organism evidence="1 2">
    <name type="scientific">Pseudomonas idahonensis</name>
    <dbReference type="NCBI Taxonomy" id="2942628"/>
    <lineage>
        <taxon>Bacteria</taxon>
        <taxon>Pseudomonadati</taxon>
        <taxon>Pseudomonadota</taxon>
        <taxon>Gammaproteobacteria</taxon>
        <taxon>Pseudomonadales</taxon>
        <taxon>Pseudomonadaceae</taxon>
        <taxon>Pseudomonas</taxon>
    </lineage>
</organism>
<dbReference type="Gene3D" id="2.30.110.50">
    <property type="match status" value="1"/>
</dbReference>
<comment type="caution">
    <text evidence="1">The sequence shown here is derived from an EMBL/GenBank/DDBJ whole genome shotgun (WGS) entry which is preliminary data.</text>
</comment>
<evidence type="ECO:0000313" key="1">
    <source>
        <dbReference type="EMBL" id="MDD1149503.1"/>
    </source>
</evidence>
<reference evidence="1 2" key="1">
    <citation type="submission" date="2022-05" db="EMBL/GenBank/DDBJ databases">
        <title>Novel Pseudomonas spp. Isolated from a Rainbow Trout Aquaculture Facility.</title>
        <authorList>
            <person name="Testerman T."/>
            <person name="Graf J."/>
        </authorList>
    </citation>
    <scope>NUCLEOTIDE SEQUENCE [LARGE SCALE GENOMIC DNA]</scope>
    <source>
        <strain evidence="1 2">ID357</strain>
    </source>
</reference>
<feature type="non-terminal residue" evidence="1">
    <location>
        <position position="116"/>
    </location>
</feature>
<gene>
    <name evidence="1" type="ORF">M5G25_14495</name>
</gene>
<keyword evidence="2" id="KW-1185">Reference proteome</keyword>